<dbReference type="EMBL" id="MDYN01000003">
    <property type="protein sequence ID" value="OQD89043.1"/>
    <property type="molecule type" value="Genomic_DNA"/>
</dbReference>
<dbReference type="Proteomes" id="UP000191672">
    <property type="component" value="Unassembled WGS sequence"/>
</dbReference>
<keyword evidence="2 5" id="KW-0812">Transmembrane</keyword>
<dbReference type="STRING" id="416450.A0A1V6QIK6"/>
<proteinExistence type="predicted"/>
<reference evidence="7" key="1">
    <citation type="journal article" date="2017" name="Nat. Microbiol.">
        <title>Global analysis of biosynthetic gene clusters reveals vast potential of secondary metabolite production in Penicillium species.</title>
        <authorList>
            <person name="Nielsen J.C."/>
            <person name="Grijseels S."/>
            <person name="Prigent S."/>
            <person name="Ji B."/>
            <person name="Dainat J."/>
            <person name="Nielsen K.F."/>
            <person name="Frisvad J.C."/>
            <person name="Workman M."/>
            <person name="Nielsen J."/>
        </authorList>
    </citation>
    <scope>NUCLEOTIDE SEQUENCE [LARGE SCALE GENOMIC DNA]</scope>
    <source>
        <strain evidence="7">IBT 31811</strain>
    </source>
</reference>
<gene>
    <name evidence="6" type="ORF">PENANT_c003G06295</name>
</gene>
<dbReference type="InterPro" id="IPR036259">
    <property type="entry name" value="MFS_trans_sf"/>
</dbReference>
<evidence type="ECO:0000313" key="6">
    <source>
        <dbReference type="EMBL" id="OQD89043.1"/>
    </source>
</evidence>
<dbReference type="SUPFAM" id="SSF103473">
    <property type="entry name" value="MFS general substrate transporter"/>
    <property type="match status" value="1"/>
</dbReference>
<evidence type="ECO:0008006" key="8">
    <source>
        <dbReference type="Google" id="ProtNLM"/>
    </source>
</evidence>
<feature type="transmembrane region" description="Helical" evidence="5">
    <location>
        <begin position="53"/>
        <end position="73"/>
    </location>
</feature>
<keyword evidence="7" id="KW-1185">Reference proteome</keyword>
<evidence type="ECO:0000256" key="2">
    <source>
        <dbReference type="ARBA" id="ARBA00022692"/>
    </source>
</evidence>
<name>A0A1V6QIK6_9EURO</name>
<keyword evidence="3 5" id="KW-1133">Transmembrane helix</keyword>
<dbReference type="AlphaFoldDB" id="A0A1V6QIK6"/>
<dbReference type="PANTHER" id="PTHR23502:SF164">
    <property type="entry name" value="MAJOR FACILITATOR SUPERFAMILY (MFS) PROFILE DOMAIN-CONTAINING PROTEIN"/>
    <property type="match status" value="1"/>
</dbReference>
<dbReference type="GO" id="GO:0022857">
    <property type="term" value="F:transmembrane transporter activity"/>
    <property type="evidence" value="ECO:0007669"/>
    <property type="project" value="TreeGrafter"/>
</dbReference>
<feature type="transmembrane region" description="Helical" evidence="5">
    <location>
        <begin position="93"/>
        <end position="110"/>
    </location>
</feature>
<protein>
    <recommendedName>
        <fullName evidence="8">Major facilitator superfamily (MFS) profile domain-containing protein</fullName>
    </recommendedName>
</protein>
<feature type="transmembrane region" description="Helical" evidence="5">
    <location>
        <begin position="12"/>
        <end position="32"/>
    </location>
</feature>
<evidence type="ECO:0000256" key="1">
    <source>
        <dbReference type="ARBA" id="ARBA00004141"/>
    </source>
</evidence>
<evidence type="ECO:0000256" key="3">
    <source>
        <dbReference type="ARBA" id="ARBA00022989"/>
    </source>
</evidence>
<dbReference type="PANTHER" id="PTHR23502">
    <property type="entry name" value="MAJOR FACILITATOR SUPERFAMILY"/>
    <property type="match status" value="1"/>
</dbReference>
<evidence type="ECO:0000256" key="5">
    <source>
        <dbReference type="SAM" id="Phobius"/>
    </source>
</evidence>
<dbReference type="Gene3D" id="1.20.1250.20">
    <property type="entry name" value="MFS general substrate transporter like domains"/>
    <property type="match status" value="1"/>
</dbReference>
<accession>A0A1V6QIK6</accession>
<keyword evidence="4 5" id="KW-0472">Membrane</keyword>
<dbReference type="GO" id="GO:0005886">
    <property type="term" value="C:plasma membrane"/>
    <property type="evidence" value="ECO:0007669"/>
    <property type="project" value="TreeGrafter"/>
</dbReference>
<evidence type="ECO:0000313" key="7">
    <source>
        <dbReference type="Proteomes" id="UP000191672"/>
    </source>
</evidence>
<organism evidence="6 7">
    <name type="scientific">Penicillium antarcticum</name>
    <dbReference type="NCBI Taxonomy" id="416450"/>
    <lineage>
        <taxon>Eukaryota</taxon>
        <taxon>Fungi</taxon>
        <taxon>Dikarya</taxon>
        <taxon>Ascomycota</taxon>
        <taxon>Pezizomycotina</taxon>
        <taxon>Eurotiomycetes</taxon>
        <taxon>Eurotiomycetidae</taxon>
        <taxon>Eurotiales</taxon>
        <taxon>Aspergillaceae</taxon>
        <taxon>Penicillium</taxon>
    </lineage>
</organism>
<sequence>MPPPYNFAFTSFGYVQAGQLVSCVIFLPLLGYGGDLTIRALSRRNKGLYKPEYRLPMMVIPAVVGVVCCIIYGQAASNPEKWNVSAVVVSYNASFFAFIGANIVGITYAVDSFPQRAAPFLVVICAGRGTISFGLSYATLPAVSTLGYDGTMIVEGVICGALAVLTIPVYIFGPRIRPFSRRFFMNEEEKYI</sequence>
<comment type="subcellular location">
    <subcellularLocation>
        <location evidence="1">Membrane</location>
        <topology evidence="1">Multi-pass membrane protein</topology>
    </subcellularLocation>
</comment>
<comment type="caution">
    <text evidence="6">The sequence shown here is derived from an EMBL/GenBank/DDBJ whole genome shotgun (WGS) entry which is preliminary data.</text>
</comment>
<feature type="transmembrane region" description="Helical" evidence="5">
    <location>
        <begin position="152"/>
        <end position="172"/>
    </location>
</feature>
<feature type="transmembrane region" description="Helical" evidence="5">
    <location>
        <begin position="117"/>
        <end position="140"/>
    </location>
</feature>
<evidence type="ECO:0000256" key="4">
    <source>
        <dbReference type="ARBA" id="ARBA00023136"/>
    </source>
</evidence>